<name>A0A9Q3U7X3_VIBPH</name>
<organism evidence="1 2">
    <name type="scientific">Vibrio parahaemolyticus</name>
    <dbReference type="NCBI Taxonomy" id="670"/>
    <lineage>
        <taxon>Bacteria</taxon>
        <taxon>Pseudomonadati</taxon>
        <taxon>Pseudomonadota</taxon>
        <taxon>Gammaproteobacteria</taxon>
        <taxon>Vibrionales</taxon>
        <taxon>Vibrionaceae</taxon>
        <taxon>Vibrio</taxon>
    </lineage>
</organism>
<gene>
    <name evidence="1" type="ORF">IB292_02265</name>
</gene>
<proteinExistence type="predicted"/>
<dbReference type="AlphaFoldDB" id="A0A9Q3U7X3"/>
<dbReference type="EMBL" id="JACVHL010000002">
    <property type="protein sequence ID" value="MCC3803853.1"/>
    <property type="molecule type" value="Genomic_DNA"/>
</dbReference>
<accession>A0A9Q3U7X3</accession>
<evidence type="ECO:0000313" key="1">
    <source>
        <dbReference type="EMBL" id="MCC3803853.1"/>
    </source>
</evidence>
<evidence type="ECO:0000313" key="2">
    <source>
        <dbReference type="Proteomes" id="UP000726777"/>
    </source>
</evidence>
<sequence>MSNKPKFLNIFNIKTGVQVRIGTKSRAFAYSKYANAVKSALQWRNECYKSGALPNGCQVEIIERDAFSLVEQPNYARTRCNIRTRIDRKVTHVDIYWSVETDSYERSKKLKKRFEDWRQDHNLIASLYNEARKKELLIMAEKEEETFTPLLVDKLKFNADLWNKCVDKVDGVKPMVTTITPHKAIKFDDDVADDAIDLSHMFALDFKSASEELNIKLDSQKKLPKLKLVSLHRKPKVLRCEDKLREHLINFPEVNTNLRGKVFLPFVIETEKRSSYLRLAVDEELHGLPINPCRLNFDLTNYDELIHALKFLYRSNYIFRGYIQKHELLSDKPNHKLAWDAPSDSMSEPMLAVNSVLDSLLLQLGRKSFNSTGKCLERLAIWHKHEFCHLITDDQFFYVNAGQWSFLCPRNTSKQMQHLCLAIMAAKVESNLEKEIKNRILLKENVGQANLNDLKRRYNHVSSEQLDRFKALQNRIHHNRFKFYPLVDTRALKTPKPDQVYLSRCKHCGSVPTARFNGSSQTYFAQIFCPNKCEQPIIEEGQHEREMHLAVINWEKRNIERMNLSNIYMWNLKLHSKNRTLGAYLHEVRSFLSDNVEYNKLTRILPREVVKDKAGKGFARNVEINLMYAELFLEAFELMFMRQHEPPQHNVQYK</sequence>
<comment type="caution">
    <text evidence="1">The sequence shown here is derived from an EMBL/GenBank/DDBJ whole genome shotgun (WGS) entry which is preliminary data.</text>
</comment>
<protein>
    <submittedName>
        <fullName evidence="1">Uncharacterized protein</fullName>
    </submittedName>
</protein>
<dbReference type="RefSeq" id="WP_228085527.1">
    <property type="nucleotide sequence ID" value="NZ_JACVHL010000002.1"/>
</dbReference>
<reference evidence="1" key="1">
    <citation type="submission" date="2020-09" db="EMBL/GenBank/DDBJ databases">
        <title>Genome sequence of Vibrio parahaemolyticus isolates.</title>
        <authorList>
            <person name="Hammerl J.A."/>
            <person name="Strauch E."/>
        </authorList>
    </citation>
    <scope>NUCLEOTIDE SEQUENCE</scope>
    <source>
        <strain evidence="1">17-VB00146</strain>
    </source>
</reference>
<dbReference type="Proteomes" id="UP000726777">
    <property type="component" value="Unassembled WGS sequence"/>
</dbReference>